<dbReference type="InParanoid" id="A0A7G1G5D1"/>
<feature type="transmembrane region" description="Helical" evidence="1">
    <location>
        <begin position="388"/>
        <end position="407"/>
    </location>
</feature>
<keyword evidence="3" id="KW-1185">Reference proteome</keyword>
<keyword evidence="1" id="KW-0472">Membrane</keyword>
<dbReference type="Pfam" id="PF18949">
    <property type="entry name" value="DUF5693"/>
    <property type="match status" value="1"/>
</dbReference>
<feature type="transmembrane region" description="Helical" evidence="1">
    <location>
        <begin position="181"/>
        <end position="205"/>
    </location>
</feature>
<reference evidence="2 3" key="1">
    <citation type="submission" date="2018-06" db="EMBL/GenBank/DDBJ databases">
        <title>Genome sequencing of Oceanotoga sp. sy52.</title>
        <authorList>
            <person name="Mori K."/>
        </authorList>
    </citation>
    <scope>NUCLEOTIDE SEQUENCE [LARGE SCALE GENOMIC DNA]</scope>
    <source>
        <strain evidence="3">sy52</strain>
    </source>
</reference>
<dbReference type="InterPro" id="IPR043748">
    <property type="entry name" value="DUF5693"/>
</dbReference>
<evidence type="ECO:0000313" key="2">
    <source>
        <dbReference type="EMBL" id="BBE29993.1"/>
    </source>
</evidence>
<dbReference type="Proteomes" id="UP000516361">
    <property type="component" value="Chromosome"/>
</dbReference>
<evidence type="ECO:0000313" key="3">
    <source>
        <dbReference type="Proteomes" id="UP000516361"/>
    </source>
</evidence>
<feature type="transmembrane region" description="Helical" evidence="1">
    <location>
        <begin position="234"/>
        <end position="252"/>
    </location>
</feature>
<proteinExistence type="predicted"/>
<feature type="transmembrane region" description="Helical" evidence="1">
    <location>
        <begin position="356"/>
        <end position="376"/>
    </location>
</feature>
<keyword evidence="1" id="KW-1133">Transmembrane helix</keyword>
<evidence type="ECO:0000256" key="1">
    <source>
        <dbReference type="SAM" id="Phobius"/>
    </source>
</evidence>
<feature type="transmembrane region" description="Helical" evidence="1">
    <location>
        <begin position="6"/>
        <end position="24"/>
    </location>
</feature>
<accession>A0A7G1G5D1</accession>
<dbReference type="EMBL" id="AP018712">
    <property type="protein sequence ID" value="BBE29993.1"/>
    <property type="molecule type" value="Genomic_DNA"/>
</dbReference>
<name>A0A7G1G5D1_9BACT</name>
<dbReference type="KEGG" id="ocy:OSSY52_01340"/>
<gene>
    <name evidence="2" type="ORF">OSSY52_01340</name>
</gene>
<sequence length="411" mass="49682">MKKKYIIIISIVFVSFFSFYSLFIDISDTKYFSFVEPKKVQLNNYVYYKYNNYVFLKDFNSISKKNDLQFLNKLIKNNDIIFIVEFSDFDKYFSKIKNETALDLNKFKYCHYIKVKEIEKYDDEIIVQRFHRALKERRIKVFWIPNTLRKDELTLKIKNNLKYEKPINDLSYFSPNHLIKYIFFLLIFFNIYIYLPFFSIIYLISLLLFKSWSYVTAATIFSFIVYYKISKKNVLKVVFSSIFFGIMVYFSGYDYLLINKLNSLRGIKVLLIALLSFEIINQLKNFKLKNLKKFDLITILLIMFFSIIYILRSGNWSYVSNFERKMRDIIEKIFIARPRTKELLSYPFYYLNNTGIIVSFFRTLLIVSILDTFLHFHTPLYLGILRTLNGLFIYLFTFFVFELIKYFRGGK</sequence>
<keyword evidence="1" id="KW-0812">Transmembrane</keyword>
<dbReference type="RefSeq" id="WP_190615132.1">
    <property type="nucleotide sequence ID" value="NZ_AP018712.1"/>
</dbReference>
<protein>
    <submittedName>
        <fullName evidence="2">Uncharacterized protein</fullName>
    </submittedName>
</protein>
<feature type="transmembrane region" description="Helical" evidence="1">
    <location>
        <begin position="293"/>
        <end position="311"/>
    </location>
</feature>
<dbReference type="AlphaFoldDB" id="A0A7G1G5D1"/>
<feature type="transmembrane region" description="Helical" evidence="1">
    <location>
        <begin position="211"/>
        <end position="227"/>
    </location>
</feature>
<organism evidence="2 3">
    <name type="scientific">Tepiditoga spiralis</name>
    <dbReference type="NCBI Taxonomy" id="2108365"/>
    <lineage>
        <taxon>Bacteria</taxon>
        <taxon>Thermotogati</taxon>
        <taxon>Thermotogota</taxon>
        <taxon>Thermotogae</taxon>
        <taxon>Petrotogales</taxon>
        <taxon>Petrotogaceae</taxon>
        <taxon>Tepiditoga</taxon>
    </lineage>
</organism>